<organism evidence="1 2">
    <name type="scientific">Diploptera punctata</name>
    <name type="common">Pacific beetle cockroach</name>
    <dbReference type="NCBI Taxonomy" id="6984"/>
    <lineage>
        <taxon>Eukaryota</taxon>
        <taxon>Metazoa</taxon>
        <taxon>Ecdysozoa</taxon>
        <taxon>Arthropoda</taxon>
        <taxon>Hexapoda</taxon>
        <taxon>Insecta</taxon>
        <taxon>Pterygota</taxon>
        <taxon>Neoptera</taxon>
        <taxon>Polyneoptera</taxon>
        <taxon>Dictyoptera</taxon>
        <taxon>Blattodea</taxon>
        <taxon>Blaberoidea</taxon>
        <taxon>Blaberidae</taxon>
        <taxon>Diplopterinae</taxon>
        <taxon>Diploptera</taxon>
    </lineage>
</organism>
<dbReference type="AlphaFoldDB" id="A0AAD8A6T3"/>
<proteinExistence type="predicted"/>
<name>A0AAD8A6T3_DIPPU</name>
<reference evidence="1" key="2">
    <citation type="submission" date="2023-05" db="EMBL/GenBank/DDBJ databases">
        <authorList>
            <person name="Fouks B."/>
        </authorList>
    </citation>
    <scope>NUCLEOTIDE SEQUENCE</scope>
    <source>
        <strain evidence="1">Stay&amp;Tobe</strain>
        <tissue evidence="1">Testes</tissue>
    </source>
</reference>
<evidence type="ECO:0000313" key="1">
    <source>
        <dbReference type="EMBL" id="KAJ9593250.1"/>
    </source>
</evidence>
<gene>
    <name evidence="1" type="ORF">L9F63_015196</name>
</gene>
<accession>A0AAD8A6T3</accession>
<dbReference type="EMBL" id="JASPKZ010003451">
    <property type="protein sequence ID" value="KAJ9593250.1"/>
    <property type="molecule type" value="Genomic_DNA"/>
</dbReference>
<protein>
    <submittedName>
        <fullName evidence="1">Uncharacterized protein</fullName>
    </submittedName>
</protein>
<dbReference type="Proteomes" id="UP001233999">
    <property type="component" value="Unassembled WGS sequence"/>
</dbReference>
<sequence>MATIRRVNTVKVKFEQSAPRPTSMELLTWIQQTLQLTSQQVEMLHLSTQEKSLYVKLVSTTAYENITQKYEDKTIFRYDNGEHTQVEITKGAIRIAGYTAHITYAGQPSLTPRIIKKENCPQRKTTLKVNIQPRKLLLSEIVQGTSSYETNITTENNNAISMEVTETIEEETDTSSETEISKITIEMVAKKDNKNLSVDTAKKKK</sequence>
<reference evidence="1" key="1">
    <citation type="journal article" date="2023" name="IScience">
        <title>Live-bearing cockroach genome reveals convergent evolutionary mechanisms linked to viviparity in insects and beyond.</title>
        <authorList>
            <person name="Fouks B."/>
            <person name="Harrison M.C."/>
            <person name="Mikhailova A.A."/>
            <person name="Marchal E."/>
            <person name="English S."/>
            <person name="Carruthers M."/>
            <person name="Jennings E.C."/>
            <person name="Chiamaka E.L."/>
            <person name="Frigard R.A."/>
            <person name="Pippel M."/>
            <person name="Attardo G.M."/>
            <person name="Benoit J.B."/>
            <person name="Bornberg-Bauer E."/>
            <person name="Tobe S.S."/>
        </authorList>
    </citation>
    <scope>NUCLEOTIDE SEQUENCE</scope>
    <source>
        <strain evidence="1">Stay&amp;Tobe</strain>
    </source>
</reference>
<comment type="caution">
    <text evidence="1">The sequence shown here is derived from an EMBL/GenBank/DDBJ whole genome shotgun (WGS) entry which is preliminary data.</text>
</comment>
<evidence type="ECO:0000313" key="2">
    <source>
        <dbReference type="Proteomes" id="UP001233999"/>
    </source>
</evidence>
<keyword evidence="2" id="KW-1185">Reference proteome</keyword>